<evidence type="ECO:0000256" key="1">
    <source>
        <dbReference type="SAM" id="Phobius"/>
    </source>
</evidence>
<name>A0A251XV37_9MICO</name>
<evidence type="ECO:0000313" key="2">
    <source>
        <dbReference type="EMBL" id="OUE09123.1"/>
    </source>
</evidence>
<dbReference type="Proteomes" id="UP000195106">
    <property type="component" value="Unassembled WGS sequence"/>
</dbReference>
<reference evidence="2 3" key="1">
    <citation type="submission" date="2016-08" db="EMBL/GenBank/DDBJ databases">
        <title>Genome sequence of Clavibacter michiganensis spp. strain CASJ009.</title>
        <authorList>
            <person name="Thapa S.P."/>
            <person name="Coaker G."/>
        </authorList>
    </citation>
    <scope>NUCLEOTIDE SEQUENCE [LARGE SCALE GENOMIC DNA]</scope>
    <source>
        <strain evidence="2">CASJ009</strain>
    </source>
</reference>
<evidence type="ECO:0000313" key="3">
    <source>
        <dbReference type="Proteomes" id="UP000195106"/>
    </source>
</evidence>
<accession>A0A251XV37</accession>
<gene>
    <name evidence="2" type="ORF">CMsap09_09275</name>
</gene>
<feature type="transmembrane region" description="Helical" evidence="1">
    <location>
        <begin position="38"/>
        <end position="57"/>
    </location>
</feature>
<keyword evidence="1" id="KW-0472">Membrane</keyword>
<sequence>MGDLARWLSPLLLGAAWGSLWAAVIAGRQGSSDAVPILLGAAAVVACLALPAIASASRPRVRFFLGSSWRTSGVILLVVLAVGGPRLLLSREPVIDAVILVVVSVALAAVAAAAVQHALRRETPDSPDGLDGDG</sequence>
<comment type="caution">
    <text evidence="2">The sequence shown here is derived from an EMBL/GenBank/DDBJ whole genome shotgun (WGS) entry which is preliminary data.</text>
</comment>
<protein>
    <submittedName>
        <fullName evidence="2">Uncharacterized protein</fullName>
    </submittedName>
</protein>
<keyword evidence="1" id="KW-1133">Transmembrane helix</keyword>
<keyword evidence="1" id="KW-0812">Transmembrane</keyword>
<dbReference type="AlphaFoldDB" id="A0A251XV37"/>
<organism evidence="2 3">
    <name type="scientific">Clavibacter michiganensis</name>
    <dbReference type="NCBI Taxonomy" id="28447"/>
    <lineage>
        <taxon>Bacteria</taxon>
        <taxon>Bacillati</taxon>
        <taxon>Actinomycetota</taxon>
        <taxon>Actinomycetes</taxon>
        <taxon>Micrococcales</taxon>
        <taxon>Microbacteriaceae</taxon>
        <taxon>Clavibacter</taxon>
    </lineage>
</organism>
<feature type="transmembrane region" description="Helical" evidence="1">
    <location>
        <begin position="69"/>
        <end position="88"/>
    </location>
</feature>
<feature type="transmembrane region" description="Helical" evidence="1">
    <location>
        <begin position="94"/>
        <end position="115"/>
    </location>
</feature>
<dbReference type="EMBL" id="MDHJ01000001">
    <property type="protein sequence ID" value="OUE09123.1"/>
    <property type="molecule type" value="Genomic_DNA"/>
</dbReference>
<proteinExistence type="predicted"/>